<name>A0A9W6KD43_9ACTN</name>
<gene>
    <name evidence="2" type="ORF">GCM10017581_004270</name>
</gene>
<reference evidence="2" key="1">
    <citation type="journal article" date="2014" name="Int. J. Syst. Evol. Microbiol.">
        <title>Complete genome sequence of Corynebacterium casei LMG S-19264T (=DSM 44701T), isolated from a smear-ripened cheese.</title>
        <authorList>
            <consortium name="US DOE Joint Genome Institute (JGI-PGF)"/>
            <person name="Walter F."/>
            <person name="Albersmeier A."/>
            <person name="Kalinowski J."/>
            <person name="Ruckert C."/>
        </authorList>
    </citation>
    <scope>NUCLEOTIDE SEQUENCE</scope>
    <source>
        <strain evidence="2">VKM Ac-1321</strain>
    </source>
</reference>
<evidence type="ECO:0000256" key="1">
    <source>
        <dbReference type="SAM" id="MobiDB-lite"/>
    </source>
</evidence>
<organism evidence="2 3">
    <name type="scientific">Dactylosporangium matsuzakiense</name>
    <dbReference type="NCBI Taxonomy" id="53360"/>
    <lineage>
        <taxon>Bacteria</taxon>
        <taxon>Bacillati</taxon>
        <taxon>Actinomycetota</taxon>
        <taxon>Actinomycetes</taxon>
        <taxon>Micromonosporales</taxon>
        <taxon>Micromonosporaceae</taxon>
        <taxon>Dactylosporangium</taxon>
    </lineage>
</organism>
<reference evidence="2" key="2">
    <citation type="submission" date="2023-01" db="EMBL/GenBank/DDBJ databases">
        <authorList>
            <person name="Sun Q."/>
            <person name="Evtushenko L."/>
        </authorList>
    </citation>
    <scope>NUCLEOTIDE SEQUENCE</scope>
    <source>
        <strain evidence="2">VKM Ac-1321</strain>
    </source>
</reference>
<dbReference type="Proteomes" id="UP001143480">
    <property type="component" value="Unassembled WGS sequence"/>
</dbReference>
<keyword evidence="3" id="KW-1185">Reference proteome</keyword>
<proteinExistence type="predicted"/>
<dbReference type="RefSeq" id="WP_261962416.1">
    <property type="nucleotide sequence ID" value="NZ_BAAAXA010000001.1"/>
</dbReference>
<feature type="region of interest" description="Disordered" evidence="1">
    <location>
        <begin position="25"/>
        <end position="45"/>
    </location>
</feature>
<comment type="caution">
    <text evidence="2">The sequence shown here is derived from an EMBL/GenBank/DDBJ whole genome shotgun (WGS) entry which is preliminary data.</text>
</comment>
<dbReference type="AlphaFoldDB" id="A0A9W6KD43"/>
<sequence>MIVLEEAMPLQDHGCFLPEDPFALPAGIRSAGDDPESEGPAADPA</sequence>
<evidence type="ECO:0000313" key="2">
    <source>
        <dbReference type="EMBL" id="GLK98686.1"/>
    </source>
</evidence>
<dbReference type="EMBL" id="BSFP01000002">
    <property type="protein sequence ID" value="GLK98686.1"/>
    <property type="molecule type" value="Genomic_DNA"/>
</dbReference>
<accession>A0A9W6KD43</accession>
<evidence type="ECO:0000313" key="3">
    <source>
        <dbReference type="Proteomes" id="UP001143480"/>
    </source>
</evidence>
<protein>
    <submittedName>
        <fullName evidence="2">Uncharacterized protein</fullName>
    </submittedName>
</protein>